<evidence type="ECO:0000313" key="2">
    <source>
        <dbReference type="EMBL" id="QBK92772.1"/>
    </source>
</evidence>
<dbReference type="GO" id="GO:0004519">
    <property type="term" value="F:endonuclease activity"/>
    <property type="evidence" value="ECO:0007669"/>
    <property type="project" value="UniProtKB-KW"/>
</dbReference>
<evidence type="ECO:0000256" key="1">
    <source>
        <dbReference type="SAM" id="Phobius"/>
    </source>
</evidence>
<keyword evidence="2" id="KW-0255">Endonuclease</keyword>
<organism evidence="2">
    <name type="scientific">Pithovirus LCPAC401</name>
    <dbReference type="NCBI Taxonomy" id="2506595"/>
    <lineage>
        <taxon>Viruses</taxon>
        <taxon>Pithoviruses</taxon>
    </lineage>
</organism>
<gene>
    <name evidence="2" type="ORF">LCPAC401_04100</name>
</gene>
<keyword evidence="1" id="KW-0812">Transmembrane</keyword>
<reference evidence="2" key="1">
    <citation type="journal article" date="2019" name="MBio">
        <title>Virus Genomes from Deep Sea Sediments Expand the Ocean Megavirome and Support Independent Origins of Viral Gigantism.</title>
        <authorList>
            <person name="Backstrom D."/>
            <person name="Yutin N."/>
            <person name="Jorgensen S.L."/>
            <person name="Dharamshi J."/>
            <person name="Homa F."/>
            <person name="Zaremba-Niedwiedzka K."/>
            <person name="Spang A."/>
            <person name="Wolf Y.I."/>
            <person name="Koonin E.V."/>
            <person name="Ettema T.J."/>
        </authorList>
    </citation>
    <scope>NUCLEOTIDE SEQUENCE</scope>
</reference>
<keyword evidence="1" id="KW-1133">Transmembrane helix</keyword>
<keyword evidence="1" id="KW-0472">Membrane</keyword>
<accession>A0A481ZBP9</accession>
<keyword evidence="2" id="KW-0540">Nuclease</keyword>
<keyword evidence="2" id="KW-0378">Hydrolase</keyword>
<feature type="transmembrane region" description="Helical" evidence="1">
    <location>
        <begin position="131"/>
        <end position="153"/>
    </location>
</feature>
<name>A0A481ZBP9_9VIRU</name>
<dbReference type="EMBL" id="MK500582">
    <property type="protein sequence ID" value="QBK92772.1"/>
    <property type="molecule type" value="Genomic_DNA"/>
</dbReference>
<sequence length="158" mass="18489">MKTSKRCKIHDDSSQTKKVEKLFQCAAIVKSRSNKGKRCPIRIEIENGLCGRHPKKEIHRIEHEEEKCEKCDETVEWVTMKSANYDISTIGQIYSYKYLEGHSNVDGYRIFRLTDNDDKIFDKRMHTFQGIIFLSLMTGVLLWIISMVIEIVIEFVVI</sequence>
<protein>
    <submittedName>
        <fullName evidence="2">HNH endonuclease</fullName>
    </submittedName>
</protein>
<proteinExistence type="predicted"/>